<dbReference type="PROSITE" id="PS01124">
    <property type="entry name" value="HTH_ARAC_FAMILY_2"/>
    <property type="match status" value="1"/>
</dbReference>
<evidence type="ECO:0000313" key="6">
    <source>
        <dbReference type="Proteomes" id="UP000519897"/>
    </source>
</evidence>
<organism evidence="5 6">
    <name type="scientific">Rhizobium rhizoryzae</name>
    <dbReference type="NCBI Taxonomy" id="451876"/>
    <lineage>
        <taxon>Bacteria</taxon>
        <taxon>Pseudomonadati</taxon>
        <taxon>Pseudomonadota</taxon>
        <taxon>Alphaproteobacteria</taxon>
        <taxon>Hyphomicrobiales</taxon>
        <taxon>Rhizobiaceae</taxon>
        <taxon>Rhizobium/Agrobacterium group</taxon>
        <taxon>Rhizobium</taxon>
    </lineage>
</organism>
<dbReference type="GO" id="GO:0043565">
    <property type="term" value="F:sequence-specific DNA binding"/>
    <property type="evidence" value="ECO:0007669"/>
    <property type="project" value="InterPro"/>
</dbReference>
<accession>A0A7W6LIN5</accession>
<keyword evidence="2 5" id="KW-0238">DNA-binding</keyword>
<evidence type="ECO:0000313" key="5">
    <source>
        <dbReference type="EMBL" id="MBB4145069.1"/>
    </source>
</evidence>
<dbReference type="SMART" id="SM00342">
    <property type="entry name" value="HTH_ARAC"/>
    <property type="match status" value="1"/>
</dbReference>
<dbReference type="EMBL" id="JACIEC010000005">
    <property type="protein sequence ID" value="MBB4145069.1"/>
    <property type="molecule type" value="Genomic_DNA"/>
</dbReference>
<evidence type="ECO:0000256" key="1">
    <source>
        <dbReference type="ARBA" id="ARBA00023015"/>
    </source>
</evidence>
<reference evidence="5 6" key="1">
    <citation type="submission" date="2020-08" db="EMBL/GenBank/DDBJ databases">
        <title>Genomic Encyclopedia of Type Strains, Phase IV (KMG-IV): sequencing the most valuable type-strain genomes for metagenomic binning, comparative biology and taxonomic classification.</title>
        <authorList>
            <person name="Goeker M."/>
        </authorList>
    </citation>
    <scope>NUCLEOTIDE SEQUENCE [LARGE SCALE GENOMIC DNA]</scope>
    <source>
        <strain evidence="5 6">DSM 29514</strain>
    </source>
</reference>
<protein>
    <submittedName>
        <fullName evidence="5">AraC-like DNA-binding protein</fullName>
    </submittedName>
</protein>
<evidence type="ECO:0000259" key="4">
    <source>
        <dbReference type="PROSITE" id="PS01124"/>
    </source>
</evidence>
<dbReference type="PANTHER" id="PTHR43280:SF32">
    <property type="entry name" value="TRANSCRIPTIONAL REGULATORY PROTEIN"/>
    <property type="match status" value="1"/>
</dbReference>
<sequence length="291" mass="32401">MDMGQVTVDVLMPALSNRVVIVNRQDRSDQVALVLLQTGSVRRQELDEDEEIVAPALWIYSAGRGARLALVAGSRAFVLKIPSSLAVDIFPTDPEGLACRACLEKSMQLSLSTQAAENLSRRCQELSQELGREMGGSWLMISALLQLIVVTIWREVGGDLNGIQQTGVVALLQRFRNLVEQEFRHQRPVSFYAGQLGVSPDRLHAICTRELRRSPLALIHERLFQEARIRLERSNASVQSISATLNFKDPAHFSRFFKNSCGQSPSAFRDAARAADRMQSAAASLEYHDWP</sequence>
<gene>
    <name evidence="5" type="ORF">GGQ72_003631</name>
</gene>
<dbReference type="Pfam" id="PF12833">
    <property type="entry name" value="HTH_18"/>
    <property type="match status" value="1"/>
</dbReference>
<dbReference type="Proteomes" id="UP000519897">
    <property type="component" value="Unassembled WGS sequence"/>
</dbReference>
<dbReference type="AlphaFoldDB" id="A0A7W6LIN5"/>
<dbReference type="GO" id="GO:0003700">
    <property type="term" value="F:DNA-binding transcription factor activity"/>
    <property type="evidence" value="ECO:0007669"/>
    <property type="project" value="InterPro"/>
</dbReference>
<keyword evidence="1" id="KW-0805">Transcription regulation</keyword>
<dbReference type="InterPro" id="IPR009057">
    <property type="entry name" value="Homeodomain-like_sf"/>
</dbReference>
<keyword evidence="3" id="KW-0804">Transcription</keyword>
<dbReference type="Gene3D" id="1.10.10.60">
    <property type="entry name" value="Homeodomain-like"/>
    <property type="match status" value="1"/>
</dbReference>
<dbReference type="RefSeq" id="WP_165130995.1">
    <property type="nucleotide sequence ID" value="NZ_CP049249.1"/>
</dbReference>
<dbReference type="PANTHER" id="PTHR43280">
    <property type="entry name" value="ARAC-FAMILY TRANSCRIPTIONAL REGULATOR"/>
    <property type="match status" value="1"/>
</dbReference>
<proteinExistence type="predicted"/>
<comment type="caution">
    <text evidence="5">The sequence shown here is derived from an EMBL/GenBank/DDBJ whole genome shotgun (WGS) entry which is preliminary data.</text>
</comment>
<evidence type="ECO:0000256" key="2">
    <source>
        <dbReference type="ARBA" id="ARBA00023125"/>
    </source>
</evidence>
<dbReference type="InterPro" id="IPR018060">
    <property type="entry name" value="HTH_AraC"/>
</dbReference>
<evidence type="ECO:0000256" key="3">
    <source>
        <dbReference type="ARBA" id="ARBA00023163"/>
    </source>
</evidence>
<dbReference type="SUPFAM" id="SSF46689">
    <property type="entry name" value="Homeodomain-like"/>
    <property type="match status" value="1"/>
</dbReference>
<feature type="domain" description="HTH araC/xylS-type" evidence="4">
    <location>
        <begin position="173"/>
        <end position="271"/>
    </location>
</feature>
<keyword evidence="6" id="KW-1185">Reference proteome</keyword>
<name>A0A7W6LIN5_9HYPH</name>